<dbReference type="EMBL" id="JBHRSD010000029">
    <property type="protein sequence ID" value="MFC3033904.1"/>
    <property type="molecule type" value="Genomic_DNA"/>
</dbReference>
<protein>
    <submittedName>
        <fullName evidence="1">Pilus assembly protein PilX</fullName>
    </submittedName>
</protein>
<reference evidence="2" key="1">
    <citation type="journal article" date="2019" name="Int. J. Syst. Evol. Microbiol.">
        <title>The Global Catalogue of Microorganisms (GCM) 10K type strain sequencing project: providing services to taxonomists for standard genome sequencing and annotation.</title>
        <authorList>
            <consortium name="The Broad Institute Genomics Platform"/>
            <consortium name="The Broad Institute Genome Sequencing Center for Infectious Disease"/>
            <person name="Wu L."/>
            <person name="Ma J."/>
        </authorList>
    </citation>
    <scope>NUCLEOTIDE SEQUENCE [LARGE SCALE GENOMIC DNA]</scope>
    <source>
        <strain evidence="2">KCTC 42730</strain>
    </source>
</reference>
<proteinExistence type="predicted"/>
<gene>
    <name evidence="1" type="ORF">ACFOEE_15400</name>
</gene>
<evidence type="ECO:0000313" key="2">
    <source>
        <dbReference type="Proteomes" id="UP001595453"/>
    </source>
</evidence>
<name>A0ABV7CMN1_9GAMM</name>
<organism evidence="1 2">
    <name type="scientific">Pseudoalteromonas fenneropenaei</name>
    <dbReference type="NCBI Taxonomy" id="1737459"/>
    <lineage>
        <taxon>Bacteria</taxon>
        <taxon>Pseudomonadati</taxon>
        <taxon>Pseudomonadota</taxon>
        <taxon>Gammaproteobacteria</taxon>
        <taxon>Alteromonadales</taxon>
        <taxon>Pseudoalteromonadaceae</taxon>
        <taxon>Pseudoalteromonas</taxon>
    </lineage>
</organism>
<dbReference type="RefSeq" id="WP_377126182.1">
    <property type="nucleotide sequence ID" value="NZ_JBHRSD010000029.1"/>
</dbReference>
<sequence>MALMMSKQRGVVLVVAMVMLVAVTAVAVTLMSSSSIDLKITNAAQEREAADLLLIGEVQRVIAEQAAQGQASLFLRKKEQIPQGVSFAGQNGSQNVLTSLNNGPLDLRCPRQYGYTEGVVCNFTQLETTIEYGSKSRHKVTIVTGVSQEILDPREAN</sequence>
<evidence type="ECO:0000313" key="1">
    <source>
        <dbReference type="EMBL" id="MFC3033904.1"/>
    </source>
</evidence>
<comment type="caution">
    <text evidence="1">The sequence shown here is derived from an EMBL/GenBank/DDBJ whole genome shotgun (WGS) entry which is preliminary data.</text>
</comment>
<keyword evidence="2" id="KW-1185">Reference proteome</keyword>
<accession>A0ABV7CMN1</accession>
<dbReference type="Proteomes" id="UP001595453">
    <property type="component" value="Unassembled WGS sequence"/>
</dbReference>